<accession>A0A918S5I9</accession>
<keyword evidence="2" id="KW-1185">Reference proteome</keyword>
<protein>
    <submittedName>
        <fullName evidence="1">Uncharacterized protein</fullName>
    </submittedName>
</protein>
<name>A0A918S5I9_9HYPH</name>
<reference evidence="1" key="2">
    <citation type="submission" date="2020-09" db="EMBL/GenBank/DDBJ databases">
        <authorList>
            <person name="Sun Q."/>
            <person name="Kim S."/>
        </authorList>
    </citation>
    <scope>NUCLEOTIDE SEQUENCE</scope>
    <source>
        <strain evidence="1">KCTC 32437</strain>
    </source>
</reference>
<dbReference type="Proteomes" id="UP000646579">
    <property type="component" value="Unassembled WGS sequence"/>
</dbReference>
<dbReference type="RefSeq" id="WP_189425661.1">
    <property type="nucleotide sequence ID" value="NZ_BMZE01000002.1"/>
</dbReference>
<sequence>MKDRFQFRTPSLEGPASDAFAITPDDAADLPEATRALYVGRTGDIALLTISGTSASFIGVPAGSILPIRASRVFATGTDAGDLVGLV</sequence>
<reference evidence="1" key="1">
    <citation type="journal article" date="2014" name="Int. J. Syst. Evol. Microbiol.">
        <title>Complete genome sequence of Corynebacterium casei LMG S-19264T (=DSM 44701T), isolated from a smear-ripened cheese.</title>
        <authorList>
            <consortium name="US DOE Joint Genome Institute (JGI-PGF)"/>
            <person name="Walter F."/>
            <person name="Albersmeier A."/>
            <person name="Kalinowski J."/>
            <person name="Ruckert C."/>
        </authorList>
    </citation>
    <scope>NUCLEOTIDE SEQUENCE</scope>
    <source>
        <strain evidence="1">KCTC 32437</strain>
    </source>
</reference>
<proteinExistence type="predicted"/>
<evidence type="ECO:0000313" key="1">
    <source>
        <dbReference type="EMBL" id="GHA25404.1"/>
    </source>
</evidence>
<evidence type="ECO:0000313" key="2">
    <source>
        <dbReference type="Proteomes" id="UP000646579"/>
    </source>
</evidence>
<gene>
    <name evidence="1" type="ORF">GCM10007989_21340</name>
</gene>
<dbReference type="AlphaFoldDB" id="A0A918S5I9"/>
<dbReference type="EMBL" id="BMZE01000002">
    <property type="protein sequence ID" value="GHA25404.1"/>
    <property type="molecule type" value="Genomic_DNA"/>
</dbReference>
<organism evidence="1 2">
    <name type="scientific">Devosia pacifica</name>
    <dbReference type="NCBI Taxonomy" id="1335967"/>
    <lineage>
        <taxon>Bacteria</taxon>
        <taxon>Pseudomonadati</taxon>
        <taxon>Pseudomonadota</taxon>
        <taxon>Alphaproteobacteria</taxon>
        <taxon>Hyphomicrobiales</taxon>
        <taxon>Devosiaceae</taxon>
        <taxon>Devosia</taxon>
    </lineage>
</organism>
<comment type="caution">
    <text evidence="1">The sequence shown here is derived from an EMBL/GenBank/DDBJ whole genome shotgun (WGS) entry which is preliminary data.</text>
</comment>